<proteinExistence type="predicted"/>
<organism evidence="2 3">
    <name type="scientific">Cordylochernes scorpioides</name>
    <dbReference type="NCBI Taxonomy" id="51811"/>
    <lineage>
        <taxon>Eukaryota</taxon>
        <taxon>Metazoa</taxon>
        <taxon>Ecdysozoa</taxon>
        <taxon>Arthropoda</taxon>
        <taxon>Chelicerata</taxon>
        <taxon>Arachnida</taxon>
        <taxon>Pseudoscorpiones</taxon>
        <taxon>Cheliferoidea</taxon>
        <taxon>Chernetidae</taxon>
        <taxon>Cordylochernes</taxon>
    </lineage>
</organism>
<reference evidence="2 3" key="1">
    <citation type="submission" date="2022-01" db="EMBL/GenBank/DDBJ databases">
        <title>A chromosomal length assembly of Cordylochernes scorpioides.</title>
        <authorList>
            <person name="Zeh D."/>
            <person name="Zeh J."/>
        </authorList>
    </citation>
    <scope>NUCLEOTIDE SEQUENCE [LARGE SCALE GENOMIC DNA]</scope>
    <source>
        <strain evidence="2">IN4F17</strain>
        <tissue evidence="2">Whole Body</tissue>
    </source>
</reference>
<dbReference type="Gene3D" id="2.30.29.30">
    <property type="entry name" value="Pleckstrin-homology domain (PH domain)/Phosphotyrosine-binding domain (PTB)"/>
    <property type="match status" value="1"/>
</dbReference>
<sequence length="304" mass="34655">MDRVTDVKASIGKPLIAPPTFVLGNEYPRNVSSIAKFTLRPSLLNTETDKRENADGSSQTIISHDHPRIPVDFNTTSQRQNIEKVKISPLSNSKTYTYLPTEEASMYAFGKDLQERKMIEETSVSEVSTFGSVVASELSMFQNEAFPMEFMNRNGLEVKRKFDEVDTDEESTVLQIKCKLYAVNKDTRRYQERDRGILKLTDRSCHVVTQDKTILNTKVWAGMEVEKHSLKSVLLTTIDTVFFVVATRKDSENLYNALHSLVTILKLQQNTTKPLQRSKKQRPSRGLQFFSDLAAESFLKSRSR</sequence>
<evidence type="ECO:0000313" key="3">
    <source>
        <dbReference type="Proteomes" id="UP001235939"/>
    </source>
</evidence>
<keyword evidence="3" id="KW-1185">Reference proteome</keyword>
<dbReference type="SUPFAM" id="SSF50729">
    <property type="entry name" value="PH domain-like"/>
    <property type="match status" value="1"/>
</dbReference>
<accession>A0ABY6L5S4</accession>
<dbReference type="InterPro" id="IPR011993">
    <property type="entry name" value="PH-like_dom_sf"/>
</dbReference>
<feature type="domain" description="RanBD1" evidence="1">
    <location>
        <begin position="159"/>
        <end position="261"/>
    </location>
</feature>
<protein>
    <submittedName>
        <fullName evidence="2">RANBP3</fullName>
    </submittedName>
</protein>
<evidence type="ECO:0000259" key="1">
    <source>
        <dbReference type="SMART" id="SM00160"/>
    </source>
</evidence>
<dbReference type="EMBL" id="CP092876">
    <property type="protein sequence ID" value="UYV76503.1"/>
    <property type="molecule type" value="Genomic_DNA"/>
</dbReference>
<name>A0ABY6L5S4_9ARAC</name>
<evidence type="ECO:0000313" key="2">
    <source>
        <dbReference type="EMBL" id="UYV76503.1"/>
    </source>
</evidence>
<dbReference type="SMART" id="SM00160">
    <property type="entry name" value="RanBD"/>
    <property type="match status" value="1"/>
</dbReference>
<dbReference type="InterPro" id="IPR000156">
    <property type="entry name" value="Ran_bind_dom"/>
</dbReference>
<gene>
    <name evidence="2" type="ORF">LAZ67_14000779</name>
</gene>
<dbReference type="Proteomes" id="UP001235939">
    <property type="component" value="Chromosome 14"/>
</dbReference>